<reference evidence="3" key="1">
    <citation type="journal article" date="2010" name="Genome Res.">
        <title>Population genomic sequencing of Coccidioides fungi reveals recent hybridization and transposon control.</title>
        <authorList>
            <person name="Neafsey D.E."/>
            <person name="Barker B.M."/>
            <person name="Sharpton T.J."/>
            <person name="Stajich J.E."/>
            <person name="Park D.J."/>
            <person name="Whiston E."/>
            <person name="Hung C.-Y."/>
            <person name="McMahan C."/>
            <person name="White J."/>
            <person name="Sykes S."/>
            <person name="Heiman D."/>
            <person name="Young S."/>
            <person name="Zeng Q."/>
            <person name="Abouelleil A."/>
            <person name="Aftuck L."/>
            <person name="Bessette D."/>
            <person name="Brown A."/>
            <person name="FitzGerald M."/>
            <person name="Lui A."/>
            <person name="Macdonald J.P."/>
            <person name="Priest M."/>
            <person name="Orbach M.J."/>
            <person name="Galgiani J.N."/>
            <person name="Kirkland T.N."/>
            <person name="Cole G.T."/>
            <person name="Birren B.W."/>
            <person name="Henn M.R."/>
            <person name="Taylor J.W."/>
            <person name="Rounsley S.D."/>
        </authorList>
    </citation>
    <scope>NUCLEOTIDE SEQUENCE [LARGE SCALE GENOMIC DNA]</scope>
    <source>
        <strain evidence="3">RMSCC 757 / Silveira</strain>
    </source>
</reference>
<evidence type="ECO:0000313" key="3">
    <source>
        <dbReference type="Proteomes" id="UP000002497"/>
    </source>
</evidence>
<feature type="compositionally biased region" description="Polar residues" evidence="1">
    <location>
        <begin position="44"/>
        <end position="56"/>
    </location>
</feature>
<gene>
    <name evidence="2" type="ORF">CPSG_09780</name>
</gene>
<keyword evidence="3" id="KW-1185">Reference proteome</keyword>
<name>E9DIY1_COCPS</name>
<evidence type="ECO:0000256" key="1">
    <source>
        <dbReference type="SAM" id="MobiDB-lite"/>
    </source>
</evidence>
<feature type="compositionally biased region" description="Basic and acidic residues" evidence="1">
    <location>
        <begin position="106"/>
        <end position="116"/>
    </location>
</feature>
<reference evidence="3" key="2">
    <citation type="submission" date="2010-03" db="EMBL/GenBank/DDBJ databases">
        <title>The genome sequence of Coccidioides posadasii strain Silveira.</title>
        <authorList>
            <consortium name="The Broad Institute Genome Sequencing Center for Infectious Disease"/>
            <person name="Neafsey D."/>
            <person name="Orbach M."/>
            <person name="Henn M.R."/>
            <person name="Cole G.T."/>
            <person name="Galgiani J."/>
            <person name="Gardner M.J."/>
            <person name="Kirkland T.N."/>
            <person name="Taylor J.W."/>
            <person name="Young S.K."/>
            <person name="Zeng Q."/>
            <person name="Koehrsen M."/>
            <person name="Alvarado L."/>
            <person name="Berlin A."/>
            <person name="Borenstein D."/>
            <person name="Chapman S.B."/>
            <person name="Chen Z."/>
            <person name="Engels R."/>
            <person name="Freedman E."/>
            <person name="Gellesch M."/>
            <person name="Goldberg J."/>
            <person name="Griggs A."/>
            <person name="Gujja S."/>
            <person name="Heilman E."/>
            <person name="Heiman D."/>
            <person name="Howarth C."/>
            <person name="Jen D."/>
            <person name="Larson L."/>
            <person name="Mehta T."/>
            <person name="Neiman D."/>
            <person name="Park D."/>
            <person name="Pearson M."/>
            <person name="Richards J."/>
            <person name="Roberts A."/>
            <person name="Saif S."/>
            <person name="Shea T."/>
            <person name="Shenoy N."/>
            <person name="Sisk P."/>
            <person name="Stolte C."/>
            <person name="Sykes S."/>
            <person name="Walk T."/>
            <person name="White J."/>
            <person name="Yandava C."/>
            <person name="Haas B."/>
            <person name="Nusbaum C."/>
            <person name="Birren B."/>
        </authorList>
    </citation>
    <scope>NUCLEOTIDE SEQUENCE [LARGE SCALE GENOMIC DNA]</scope>
    <source>
        <strain evidence="3">RMSCC 757 / Silveira</strain>
    </source>
</reference>
<feature type="compositionally biased region" description="Polar residues" evidence="1">
    <location>
        <begin position="1"/>
        <end position="11"/>
    </location>
</feature>
<protein>
    <submittedName>
        <fullName evidence="2">Uncharacterized protein</fullName>
    </submittedName>
</protein>
<evidence type="ECO:0000313" key="2">
    <source>
        <dbReference type="EMBL" id="EFW13566.1"/>
    </source>
</evidence>
<dbReference type="HOGENOM" id="CLU_2096672_0_0_1"/>
<feature type="compositionally biased region" description="Basic residues" evidence="1">
    <location>
        <begin position="22"/>
        <end position="32"/>
    </location>
</feature>
<proteinExistence type="predicted"/>
<organism evidence="3">
    <name type="scientific">Coccidioides posadasii (strain RMSCC 757 / Silveira)</name>
    <name type="common">Valley fever fungus</name>
    <dbReference type="NCBI Taxonomy" id="443226"/>
    <lineage>
        <taxon>Eukaryota</taxon>
        <taxon>Fungi</taxon>
        <taxon>Dikarya</taxon>
        <taxon>Ascomycota</taxon>
        <taxon>Pezizomycotina</taxon>
        <taxon>Eurotiomycetes</taxon>
        <taxon>Eurotiomycetidae</taxon>
        <taxon>Onygenales</taxon>
        <taxon>Onygenaceae</taxon>
        <taxon>Coccidioides</taxon>
    </lineage>
</organism>
<dbReference type="Proteomes" id="UP000002497">
    <property type="component" value="Unassembled WGS sequence"/>
</dbReference>
<feature type="region of interest" description="Disordered" evidence="1">
    <location>
        <begin position="1"/>
        <end position="56"/>
    </location>
</feature>
<dbReference type="EMBL" id="GL636513">
    <property type="protein sequence ID" value="EFW13566.1"/>
    <property type="molecule type" value="Genomic_DNA"/>
</dbReference>
<accession>E9DIY1</accession>
<feature type="region of interest" description="Disordered" evidence="1">
    <location>
        <begin position="73"/>
        <end position="116"/>
    </location>
</feature>
<dbReference type="VEuPathDB" id="FungiDB:CPSG_09780"/>
<sequence length="116" mass="12587">MTPSNAFQKGASTPWAGQGSGRQRRKAQRRKGREGGKGGSTRRQWVSSTEAPETSRSLLESFWKGLGYWPARDRSLGAGQEEPGGGMHDLSPSLQSTDSSMLLPGHETDHALRFSS</sequence>
<dbReference type="AlphaFoldDB" id="E9DIY1"/>